<dbReference type="PANTHER" id="PTHR46732:SF8">
    <property type="entry name" value="ATP-DEPENDENT PROTEASE LA (LON) DOMAIN PROTEIN"/>
    <property type="match status" value="1"/>
</dbReference>
<accession>A0A2U8FX70</accession>
<protein>
    <submittedName>
        <fullName evidence="2">Peptidase S16</fullName>
    </submittedName>
</protein>
<dbReference type="Pfam" id="PF02190">
    <property type="entry name" value="LON_substr_bdg"/>
    <property type="match status" value="1"/>
</dbReference>
<dbReference type="Proteomes" id="UP000244892">
    <property type="component" value="Chromosome"/>
</dbReference>
<dbReference type="InterPro" id="IPR003111">
    <property type="entry name" value="Lon_prtase_N"/>
</dbReference>
<dbReference type="SMART" id="SM00464">
    <property type="entry name" value="LON"/>
    <property type="match status" value="1"/>
</dbReference>
<evidence type="ECO:0000313" key="3">
    <source>
        <dbReference type="Proteomes" id="UP000244892"/>
    </source>
</evidence>
<dbReference type="PROSITE" id="PS51787">
    <property type="entry name" value="LON_N"/>
    <property type="match status" value="1"/>
</dbReference>
<evidence type="ECO:0000313" key="2">
    <source>
        <dbReference type="EMBL" id="AWI54836.1"/>
    </source>
</evidence>
<dbReference type="SUPFAM" id="SSF88697">
    <property type="entry name" value="PUA domain-like"/>
    <property type="match status" value="1"/>
</dbReference>
<dbReference type="PANTHER" id="PTHR46732">
    <property type="entry name" value="ATP-DEPENDENT PROTEASE LA (LON) DOMAIN PROTEIN"/>
    <property type="match status" value="1"/>
</dbReference>
<sequence length="216" mass="23683">MPLDDLPLFPLHTVLFPGGLLPLQIFEVRYLDLMKRCEASGEPFGVVMLQRGSEVRRAPAGGPGPQPAETFADVGTLATLERVERPQPGLMLVQCRGGPRFTLTGHAQRPHGLWTGQATLLPDDAAAAVPADLVSLAPRLQDALRALGDDAPVAAAVPHSDPRWHDAGWLSNRWSELLPITAAERHRLMTLDNPLWRLELVAEWLERLARQADTAR</sequence>
<keyword evidence="3" id="KW-1185">Reference proteome</keyword>
<dbReference type="AlphaFoldDB" id="A0A2U8FX70"/>
<reference evidence="2 3" key="1">
    <citation type="submission" date="2018-05" db="EMBL/GenBank/DDBJ databases">
        <title>complete genome sequence of Aquabacterium olei NBRC 110486.</title>
        <authorList>
            <person name="Tang B."/>
            <person name="Chang J."/>
            <person name="Zhang L."/>
            <person name="Yang H."/>
        </authorList>
    </citation>
    <scope>NUCLEOTIDE SEQUENCE [LARGE SCALE GENOMIC DNA]</scope>
    <source>
        <strain evidence="2 3">NBRC 110486</strain>
    </source>
</reference>
<dbReference type="OrthoDB" id="8558970at2"/>
<dbReference type="InterPro" id="IPR046336">
    <property type="entry name" value="Lon_prtase_N_sf"/>
</dbReference>
<dbReference type="EMBL" id="CP029210">
    <property type="protein sequence ID" value="AWI54836.1"/>
    <property type="molecule type" value="Genomic_DNA"/>
</dbReference>
<dbReference type="InterPro" id="IPR015947">
    <property type="entry name" value="PUA-like_sf"/>
</dbReference>
<dbReference type="Gene3D" id="2.30.130.40">
    <property type="entry name" value="LON domain-like"/>
    <property type="match status" value="1"/>
</dbReference>
<evidence type="ECO:0000259" key="1">
    <source>
        <dbReference type="PROSITE" id="PS51787"/>
    </source>
</evidence>
<dbReference type="KEGG" id="aon:DEH84_16480"/>
<gene>
    <name evidence="2" type="ORF">DEH84_16480</name>
</gene>
<organism evidence="2 3">
    <name type="scientific">Aquabacterium olei</name>
    <dbReference type="NCBI Taxonomy" id="1296669"/>
    <lineage>
        <taxon>Bacteria</taxon>
        <taxon>Pseudomonadati</taxon>
        <taxon>Pseudomonadota</taxon>
        <taxon>Betaproteobacteria</taxon>
        <taxon>Burkholderiales</taxon>
        <taxon>Aquabacterium</taxon>
    </lineage>
</organism>
<name>A0A2U8FX70_9BURK</name>
<proteinExistence type="predicted"/>
<dbReference type="Gene3D" id="1.10.4060.10">
    <property type="entry name" value="BPP1347 like domain"/>
    <property type="match status" value="1"/>
</dbReference>
<dbReference type="RefSeq" id="WP_109037902.1">
    <property type="nucleotide sequence ID" value="NZ_CP029210.1"/>
</dbReference>
<feature type="domain" description="Lon N-terminal" evidence="1">
    <location>
        <begin position="3"/>
        <end position="209"/>
    </location>
</feature>